<gene>
    <name evidence="1" type="ORF">CDO52_18325</name>
</gene>
<proteinExistence type="predicted"/>
<keyword evidence="2" id="KW-1185">Reference proteome</keyword>
<dbReference type="AlphaFoldDB" id="A0A223S8T3"/>
<protein>
    <submittedName>
        <fullName evidence="1">Uncharacterized protein</fullName>
    </submittedName>
</protein>
<dbReference type="Proteomes" id="UP000215005">
    <property type="component" value="Chromosome"/>
</dbReference>
<reference evidence="1 2" key="1">
    <citation type="submission" date="2017-08" db="EMBL/GenBank/DDBJ databases">
        <title>The complete genome sequence of Nocardiopsis gilva YIM 90087.</title>
        <authorList>
            <person name="Yin M."/>
            <person name="Tang S."/>
        </authorList>
    </citation>
    <scope>NUCLEOTIDE SEQUENCE [LARGE SCALE GENOMIC DNA]</scope>
    <source>
        <strain evidence="1 2">YIM 90087</strain>
    </source>
</reference>
<dbReference type="KEGG" id="ngv:CDO52_18325"/>
<evidence type="ECO:0000313" key="1">
    <source>
        <dbReference type="EMBL" id="ASU84499.1"/>
    </source>
</evidence>
<dbReference type="EMBL" id="CP022753">
    <property type="protein sequence ID" value="ASU84499.1"/>
    <property type="molecule type" value="Genomic_DNA"/>
</dbReference>
<evidence type="ECO:0000313" key="2">
    <source>
        <dbReference type="Proteomes" id="UP000215005"/>
    </source>
</evidence>
<name>A0A223S8T3_9ACTN</name>
<accession>A0A223S8T3</accession>
<organism evidence="1 2">
    <name type="scientific">Nocardiopsis gilva YIM 90087</name>
    <dbReference type="NCBI Taxonomy" id="1235441"/>
    <lineage>
        <taxon>Bacteria</taxon>
        <taxon>Bacillati</taxon>
        <taxon>Actinomycetota</taxon>
        <taxon>Actinomycetes</taxon>
        <taxon>Streptosporangiales</taxon>
        <taxon>Nocardiopsidaceae</taxon>
        <taxon>Nocardiopsis</taxon>
    </lineage>
</organism>
<sequence length="102" mass="10785">MPPSAARALVTRCLPAGATWVRSASFLALSPLCLTKCWITAPPTVLMTLMAAAPPMVPQTPRYEAADAAPSVAMPPPTTWDMFRSIRFFSSTSLNPPPSGAP</sequence>